<evidence type="ECO:0000256" key="4">
    <source>
        <dbReference type="ARBA" id="ARBA00022759"/>
    </source>
</evidence>
<keyword evidence="1 6" id="KW-0690">Ribosome biogenesis</keyword>
<dbReference type="RefSeq" id="WP_178643200.1">
    <property type="nucleotide sequence ID" value="NZ_JBBMEJ010000005.1"/>
</dbReference>
<keyword evidence="6" id="KW-0699">rRNA-binding</keyword>
<dbReference type="HAMAP" id="MF_01468">
    <property type="entry name" value="RNase_Mini_III"/>
    <property type="match status" value="1"/>
</dbReference>
<dbReference type="Proteomes" id="UP001473063">
    <property type="component" value="Unassembled WGS sequence"/>
</dbReference>
<keyword evidence="5 6" id="KW-0378">Hydrolase</keyword>
<evidence type="ECO:0000256" key="1">
    <source>
        <dbReference type="ARBA" id="ARBA00022517"/>
    </source>
</evidence>
<keyword evidence="9" id="KW-1185">Reference proteome</keyword>
<gene>
    <name evidence="6" type="primary">mrnC</name>
    <name evidence="8" type="ORF">WMO28_06045</name>
</gene>
<dbReference type="InterPro" id="IPR036389">
    <property type="entry name" value="RNase_III_sf"/>
</dbReference>
<comment type="caution">
    <text evidence="8">The sequence shown here is derived from an EMBL/GenBank/DDBJ whole genome shotgun (WGS) entry which is preliminary data.</text>
</comment>
<dbReference type="InterPro" id="IPR000999">
    <property type="entry name" value="RNase_III_dom"/>
</dbReference>
<keyword evidence="6" id="KW-0694">RNA-binding</keyword>
<evidence type="ECO:0000256" key="6">
    <source>
        <dbReference type="HAMAP-Rule" id="MF_01468"/>
    </source>
</evidence>
<comment type="subunit">
    <text evidence="6">Homodimer.</text>
</comment>
<dbReference type="SMART" id="SM00535">
    <property type="entry name" value="RIBOc"/>
    <property type="match status" value="1"/>
</dbReference>
<dbReference type="PANTHER" id="PTHR34276:SF1">
    <property type="entry name" value="MINI-RIBONUCLEASE 3"/>
    <property type="match status" value="1"/>
</dbReference>
<organism evidence="8 9">
    <name type="scientific">Blautia aquisgranensis</name>
    <dbReference type="NCBI Taxonomy" id="3133153"/>
    <lineage>
        <taxon>Bacteria</taxon>
        <taxon>Bacillati</taxon>
        <taxon>Bacillota</taxon>
        <taxon>Clostridia</taxon>
        <taxon>Lachnospirales</taxon>
        <taxon>Lachnospiraceae</taxon>
        <taxon>Blautia</taxon>
    </lineage>
</organism>
<dbReference type="EMBL" id="JBBMEJ010000005">
    <property type="protein sequence ID" value="MEQ2370510.1"/>
    <property type="molecule type" value="Genomic_DNA"/>
</dbReference>
<reference evidence="8 9" key="1">
    <citation type="submission" date="2024-03" db="EMBL/GenBank/DDBJ databases">
        <title>Human intestinal bacterial collection.</title>
        <authorList>
            <person name="Pauvert C."/>
            <person name="Hitch T.C.A."/>
            <person name="Clavel T."/>
        </authorList>
    </citation>
    <scope>NUCLEOTIDE SEQUENCE [LARGE SCALE GENOMIC DNA]</scope>
    <source>
        <strain evidence="8 9">CLA-JM-H16</strain>
    </source>
</reference>
<dbReference type="EC" id="3.1.26.-" evidence="6"/>
<keyword evidence="4 6" id="KW-0255">Endonuclease</keyword>
<feature type="domain" description="RNase III" evidence="7">
    <location>
        <begin position="6"/>
        <end position="143"/>
    </location>
</feature>
<keyword evidence="2 6" id="KW-0698">rRNA processing</keyword>
<comment type="subcellular location">
    <subcellularLocation>
        <location evidence="6">Cytoplasm</location>
    </subcellularLocation>
</comment>
<comment type="function">
    <text evidence="6">Involved in correct processing of both the 5' and 3' ends of 23S rRNA precursor. Processes 30S rRNA precursor transcript even in absence of ribonuclease 3 (Rnc); Rnc processes 30S rRNA into smaller rRNA precursors.</text>
</comment>
<dbReference type="SUPFAM" id="SSF69065">
    <property type="entry name" value="RNase III domain-like"/>
    <property type="match status" value="1"/>
</dbReference>
<evidence type="ECO:0000256" key="3">
    <source>
        <dbReference type="ARBA" id="ARBA00022722"/>
    </source>
</evidence>
<name>A0ABV1BFH4_9FIRM</name>
<dbReference type="Pfam" id="PF00636">
    <property type="entry name" value="Ribonuclease_3"/>
    <property type="match status" value="1"/>
</dbReference>
<dbReference type="Gene3D" id="1.10.1520.10">
    <property type="entry name" value="Ribonuclease III domain"/>
    <property type="match status" value="1"/>
</dbReference>
<dbReference type="PIRSF" id="PIRSF005520">
    <property type="entry name" value="UCP005520"/>
    <property type="match status" value="1"/>
</dbReference>
<keyword evidence="3 6" id="KW-0540">Nuclease</keyword>
<protein>
    <recommendedName>
        <fullName evidence="6">Mini-ribonuclease 3</fullName>
        <shortName evidence="6">Mini-3</shortName>
        <shortName evidence="6">Mini-RNase 3</shortName>
        <ecNumber evidence="6">3.1.26.-</ecNumber>
    </recommendedName>
    <alternativeName>
        <fullName evidence="6">Mini-RNase III</fullName>
        <shortName evidence="6">Mini-III</shortName>
    </alternativeName>
</protein>
<comment type="similarity">
    <text evidence="6">Belongs to the MrnC RNase family.</text>
</comment>
<evidence type="ECO:0000313" key="9">
    <source>
        <dbReference type="Proteomes" id="UP001473063"/>
    </source>
</evidence>
<evidence type="ECO:0000313" key="8">
    <source>
        <dbReference type="EMBL" id="MEQ2370510.1"/>
    </source>
</evidence>
<feature type="active site" evidence="6">
    <location>
        <position position="32"/>
    </location>
</feature>
<accession>A0ABV1BFH4</accession>
<dbReference type="InterPro" id="IPR008226">
    <property type="entry name" value="Mini3_fam"/>
</dbReference>
<sequence>MAESLKELKELFDLKDADLRTYSPLTLAYIGDGVYELVIRTILVKKANCPVNRLHRKASGLVKASAQSGMMEIIEPLLTEEEKGVYRRGRNAHSATMAKHATMADYRRATGFEALMGYLYLKEDFSRILELVRAGLEKEEFKVD</sequence>
<keyword evidence="6" id="KW-0460">Magnesium</keyword>
<comment type="cofactor">
    <cofactor evidence="6">
        <name>Mg(2+)</name>
        <dbReference type="ChEBI" id="CHEBI:18420"/>
    </cofactor>
</comment>
<keyword evidence="6" id="KW-0963">Cytoplasm</keyword>
<evidence type="ECO:0000256" key="2">
    <source>
        <dbReference type="ARBA" id="ARBA00022552"/>
    </source>
</evidence>
<proteinExistence type="inferred from homology"/>
<evidence type="ECO:0000256" key="5">
    <source>
        <dbReference type="ARBA" id="ARBA00022801"/>
    </source>
</evidence>
<evidence type="ECO:0000259" key="7">
    <source>
        <dbReference type="SMART" id="SM00535"/>
    </source>
</evidence>
<dbReference type="PANTHER" id="PTHR34276">
    <property type="entry name" value="MINI-RIBONUCLEASE 3"/>
    <property type="match status" value="1"/>
</dbReference>